<gene>
    <name evidence="2" type="ORF">SKAU_G00364060</name>
</gene>
<keyword evidence="3" id="KW-1185">Reference proteome</keyword>
<accession>A0A9Q1EIX0</accession>
<organism evidence="2 3">
    <name type="scientific">Synaphobranchus kaupii</name>
    <name type="common">Kaup's arrowtooth eel</name>
    <dbReference type="NCBI Taxonomy" id="118154"/>
    <lineage>
        <taxon>Eukaryota</taxon>
        <taxon>Metazoa</taxon>
        <taxon>Chordata</taxon>
        <taxon>Craniata</taxon>
        <taxon>Vertebrata</taxon>
        <taxon>Euteleostomi</taxon>
        <taxon>Actinopterygii</taxon>
        <taxon>Neopterygii</taxon>
        <taxon>Teleostei</taxon>
        <taxon>Anguilliformes</taxon>
        <taxon>Synaphobranchidae</taxon>
        <taxon>Synaphobranchus</taxon>
    </lineage>
</organism>
<sequence>MLLNTDLHGHNIGKKMTGQEFINNLDGLDEGRDFPRDLLKETGSSCPRDAPQEAGVNEIITRRPSNEMNTARARGKFSVDKSLAPAAAGIHSDQMAGMTTLQRSEMCLLCSPPARVSGVLPAMRDWLTVARAV</sequence>
<comment type="caution">
    <text evidence="2">The sequence shown here is derived from an EMBL/GenBank/DDBJ whole genome shotgun (WGS) entry which is preliminary data.</text>
</comment>
<feature type="domain" description="SEC7" evidence="1">
    <location>
        <begin position="1"/>
        <end position="41"/>
    </location>
</feature>
<evidence type="ECO:0000259" key="1">
    <source>
        <dbReference type="Pfam" id="PF01369"/>
    </source>
</evidence>
<dbReference type="InterPro" id="IPR023394">
    <property type="entry name" value="Sec7_C_sf"/>
</dbReference>
<dbReference type="PANTHER" id="PTHR10663:SF337">
    <property type="entry name" value="PH AND SEC7 DOMAIN-CONTAINING PROTEIN 3"/>
    <property type="match status" value="1"/>
</dbReference>
<reference evidence="2" key="1">
    <citation type="journal article" date="2023" name="Science">
        <title>Genome structures resolve the early diversification of teleost fishes.</title>
        <authorList>
            <person name="Parey E."/>
            <person name="Louis A."/>
            <person name="Montfort J."/>
            <person name="Bouchez O."/>
            <person name="Roques C."/>
            <person name="Iampietro C."/>
            <person name="Lluch J."/>
            <person name="Castinel A."/>
            <person name="Donnadieu C."/>
            <person name="Desvignes T."/>
            <person name="Floi Bucao C."/>
            <person name="Jouanno E."/>
            <person name="Wen M."/>
            <person name="Mejri S."/>
            <person name="Dirks R."/>
            <person name="Jansen H."/>
            <person name="Henkel C."/>
            <person name="Chen W.J."/>
            <person name="Zahm M."/>
            <person name="Cabau C."/>
            <person name="Klopp C."/>
            <person name="Thompson A.W."/>
            <person name="Robinson-Rechavi M."/>
            <person name="Braasch I."/>
            <person name="Lecointre G."/>
            <person name="Bobe J."/>
            <person name="Postlethwait J.H."/>
            <person name="Berthelot C."/>
            <person name="Roest Crollius H."/>
            <person name="Guiguen Y."/>
        </authorList>
    </citation>
    <scope>NUCLEOTIDE SEQUENCE</scope>
    <source>
        <strain evidence="2">WJC10195</strain>
    </source>
</reference>
<dbReference type="EMBL" id="JAINUF010000017">
    <property type="protein sequence ID" value="KAJ8339620.1"/>
    <property type="molecule type" value="Genomic_DNA"/>
</dbReference>
<dbReference type="GO" id="GO:0005085">
    <property type="term" value="F:guanyl-nucleotide exchange factor activity"/>
    <property type="evidence" value="ECO:0007669"/>
    <property type="project" value="InterPro"/>
</dbReference>
<dbReference type="InterPro" id="IPR035999">
    <property type="entry name" value="Sec7_dom_sf"/>
</dbReference>
<dbReference type="PANTHER" id="PTHR10663">
    <property type="entry name" value="GUANYL-NUCLEOTIDE EXCHANGE FACTOR"/>
    <property type="match status" value="1"/>
</dbReference>
<dbReference type="GO" id="GO:0032012">
    <property type="term" value="P:regulation of ARF protein signal transduction"/>
    <property type="evidence" value="ECO:0007669"/>
    <property type="project" value="InterPro"/>
</dbReference>
<dbReference type="Gene3D" id="1.10.1000.11">
    <property type="entry name" value="Arf Nucleotide-binding Site Opener,domain 2"/>
    <property type="match status" value="1"/>
</dbReference>
<proteinExistence type="predicted"/>
<dbReference type="Pfam" id="PF01369">
    <property type="entry name" value="Sec7"/>
    <property type="match status" value="1"/>
</dbReference>
<protein>
    <recommendedName>
        <fullName evidence="1">SEC7 domain-containing protein</fullName>
    </recommendedName>
</protein>
<dbReference type="OrthoDB" id="430364at2759"/>
<name>A0A9Q1EIX0_SYNKA</name>
<evidence type="ECO:0000313" key="3">
    <source>
        <dbReference type="Proteomes" id="UP001152622"/>
    </source>
</evidence>
<dbReference type="SUPFAM" id="SSF48425">
    <property type="entry name" value="Sec7 domain"/>
    <property type="match status" value="1"/>
</dbReference>
<dbReference type="InterPro" id="IPR000904">
    <property type="entry name" value="Sec7_dom"/>
</dbReference>
<evidence type="ECO:0000313" key="2">
    <source>
        <dbReference type="EMBL" id="KAJ8339620.1"/>
    </source>
</evidence>
<dbReference type="AlphaFoldDB" id="A0A9Q1EIX0"/>
<dbReference type="Proteomes" id="UP001152622">
    <property type="component" value="Chromosome 17"/>
</dbReference>